<evidence type="ECO:0000256" key="1">
    <source>
        <dbReference type="SAM" id="Phobius"/>
    </source>
</evidence>
<evidence type="ECO:0008006" key="4">
    <source>
        <dbReference type="Google" id="ProtNLM"/>
    </source>
</evidence>
<feature type="transmembrane region" description="Helical" evidence="1">
    <location>
        <begin position="49"/>
        <end position="70"/>
    </location>
</feature>
<protein>
    <recommendedName>
        <fullName evidence="4">DUF3899 domain-containing protein</fullName>
    </recommendedName>
</protein>
<dbReference type="AlphaFoldDB" id="A0AAW3JSK5"/>
<dbReference type="EMBL" id="LLKB01000001">
    <property type="protein sequence ID" value="KQC85741.1"/>
    <property type="molecule type" value="Genomic_DNA"/>
</dbReference>
<reference evidence="2 3" key="1">
    <citation type="submission" date="2015-10" db="EMBL/GenBank/DDBJ databases">
        <title>Butyribacter intestini gen. nov., sp. nov., a butyric acid-producing bacterium of the family Lachnospiraceae isolated from the human faeces.</title>
        <authorList>
            <person name="Zou Y."/>
            <person name="Xue W."/>
            <person name="Luo G."/>
            <person name="Lv M."/>
        </authorList>
    </citation>
    <scope>NUCLEOTIDE SEQUENCE [LARGE SCALE GENOMIC DNA]</scope>
    <source>
        <strain evidence="2 3">TF01-11</strain>
    </source>
</reference>
<name>A0AAW3JSK5_9FIRM</name>
<dbReference type="Proteomes" id="UP000050833">
    <property type="component" value="Unassembled WGS sequence"/>
</dbReference>
<proteinExistence type="predicted"/>
<feature type="transmembrane region" description="Helical" evidence="1">
    <location>
        <begin position="100"/>
        <end position="123"/>
    </location>
</feature>
<comment type="caution">
    <text evidence="2">The sequence shown here is derived from an EMBL/GenBank/DDBJ whole genome shotgun (WGS) entry which is preliminary data.</text>
</comment>
<feature type="transmembrane region" description="Helical" evidence="1">
    <location>
        <begin position="7"/>
        <end position="29"/>
    </location>
</feature>
<keyword evidence="3" id="KW-1185">Reference proteome</keyword>
<keyword evidence="1" id="KW-0472">Membrane</keyword>
<accession>A0AAW3JSK5</accession>
<organism evidence="2 3">
    <name type="scientific">Butyribacter intestini</name>
    <dbReference type="NCBI Taxonomy" id="1703332"/>
    <lineage>
        <taxon>Bacteria</taxon>
        <taxon>Bacillati</taxon>
        <taxon>Bacillota</taxon>
        <taxon>Clostridia</taxon>
        <taxon>Lachnospirales</taxon>
        <taxon>Lachnospiraceae</taxon>
        <taxon>Butyribacter</taxon>
    </lineage>
</organism>
<dbReference type="RefSeq" id="WP_022013592.1">
    <property type="nucleotide sequence ID" value="NZ_DBGBTA010000242.1"/>
</dbReference>
<sequence length="126" mass="14562">MMKWWRRLIFSIISLVLGYISLDYLYSAFTKLTNASGSAAAYSPKGDGLSQLLGAVMFLGYFVVLGFYIWMIKRCSPKIDLIEEDAKTGEQKVKKKWFDIILQIVIIITGMIIRWAYLMFIYLPKL</sequence>
<evidence type="ECO:0000313" key="3">
    <source>
        <dbReference type="Proteomes" id="UP000050833"/>
    </source>
</evidence>
<keyword evidence="1" id="KW-1133">Transmembrane helix</keyword>
<evidence type="ECO:0000313" key="2">
    <source>
        <dbReference type="EMBL" id="KQC85741.1"/>
    </source>
</evidence>
<keyword evidence="1" id="KW-0812">Transmembrane</keyword>
<gene>
    <name evidence="2" type="ORF">APZ18_00590</name>
</gene>